<evidence type="ECO:0008006" key="4">
    <source>
        <dbReference type="Google" id="ProtNLM"/>
    </source>
</evidence>
<feature type="transmembrane region" description="Helical" evidence="1">
    <location>
        <begin position="357"/>
        <end position="381"/>
    </location>
</feature>
<feature type="transmembrane region" description="Helical" evidence="1">
    <location>
        <begin position="267"/>
        <end position="286"/>
    </location>
</feature>
<keyword evidence="1" id="KW-1133">Transmembrane helix</keyword>
<sequence>MLNYPIIGIADSFSLSIYIVLYVIFRKHIRQFLGSDFKLYERGLFCWFIGTLLFFSLFYFYYGWGDTFNYFSYGKQLQKYLLSHPNAFFEIYFSKNISYLSQKSYYFYSMLPDLLLFENTSNYFVIKIVSLGLIFTFGSYLSLSLILTTFAYSSLWLIFSIYRRIYPDVQQFLYITVLLLPNTIIWGNGISKESLYLIGLGILFWGFYYFIIERKKSIKYIFAITFGSYLIFSIKSYIFFCIFPSLLTWKFLIGFYKYYNIVPKKTILFTLSTILSLALIGSLLGVGNFMSSFAINTIIEEALTYGNQVYELSESMNGSSYKLSDFDPTVFGVLKIIPEGLITALFRPFIWEIRKPINLLSSIEGVILFSIILYLIYKIGILKFLQTIFKSPNILFCLIFSTLFLIGISISSFNFGTLIRYKLPGEMFFVIGLCLIYYEGYLKPMKCNEENSAIYYN</sequence>
<feature type="transmembrane region" description="Helical" evidence="1">
    <location>
        <begin position="393"/>
        <end position="413"/>
    </location>
</feature>
<comment type="caution">
    <text evidence="2">The sequence shown here is derived from an EMBL/GenBank/DDBJ whole genome shotgun (WGS) entry which is preliminary data.</text>
</comment>
<proteinExistence type="predicted"/>
<keyword evidence="3" id="KW-1185">Reference proteome</keyword>
<accession>A0A7W6EP13</accession>
<evidence type="ECO:0000256" key="1">
    <source>
        <dbReference type="SAM" id="Phobius"/>
    </source>
</evidence>
<protein>
    <recommendedName>
        <fullName evidence="4">Glycosyltransferase RgtA/B/C/D-like domain-containing protein</fullName>
    </recommendedName>
</protein>
<keyword evidence="1" id="KW-0812">Transmembrane</keyword>
<dbReference type="Proteomes" id="UP000541352">
    <property type="component" value="Unassembled WGS sequence"/>
</dbReference>
<feature type="transmembrane region" description="Helical" evidence="1">
    <location>
        <begin position="224"/>
        <end position="247"/>
    </location>
</feature>
<reference evidence="2 3" key="1">
    <citation type="submission" date="2020-08" db="EMBL/GenBank/DDBJ databases">
        <title>Genomic Encyclopedia of Type Strains, Phase IV (KMG-IV): sequencing the most valuable type-strain genomes for metagenomic binning, comparative biology and taxonomic classification.</title>
        <authorList>
            <person name="Goeker M."/>
        </authorList>
    </citation>
    <scope>NUCLEOTIDE SEQUENCE [LARGE SCALE GENOMIC DNA]</scope>
    <source>
        <strain evidence="2 3">DSM 17976</strain>
    </source>
</reference>
<name>A0A7W6EP13_9BACT</name>
<organism evidence="2 3">
    <name type="scientific">Runella defluvii</name>
    <dbReference type="NCBI Taxonomy" id="370973"/>
    <lineage>
        <taxon>Bacteria</taxon>
        <taxon>Pseudomonadati</taxon>
        <taxon>Bacteroidota</taxon>
        <taxon>Cytophagia</taxon>
        <taxon>Cytophagales</taxon>
        <taxon>Spirosomataceae</taxon>
        <taxon>Runella</taxon>
    </lineage>
</organism>
<dbReference type="EMBL" id="JACIBY010000001">
    <property type="protein sequence ID" value="MBB3836881.1"/>
    <property type="molecule type" value="Genomic_DNA"/>
</dbReference>
<keyword evidence="1" id="KW-0472">Membrane</keyword>
<evidence type="ECO:0000313" key="3">
    <source>
        <dbReference type="Proteomes" id="UP000541352"/>
    </source>
</evidence>
<feature type="transmembrane region" description="Helical" evidence="1">
    <location>
        <begin position="419"/>
        <end position="438"/>
    </location>
</feature>
<feature type="transmembrane region" description="Helical" evidence="1">
    <location>
        <begin position="195"/>
        <end position="212"/>
    </location>
</feature>
<feature type="transmembrane region" description="Helical" evidence="1">
    <location>
        <begin position="172"/>
        <end position="189"/>
    </location>
</feature>
<dbReference type="RefSeq" id="WP_183971636.1">
    <property type="nucleotide sequence ID" value="NZ_JACIBY010000001.1"/>
</dbReference>
<feature type="transmembrane region" description="Helical" evidence="1">
    <location>
        <begin position="6"/>
        <end position="24"/>
    </location>
</feature>
<evidence type="ECO:0000313" key="2">
    <source>
        <dbReference type="EMBL" id="MBB3836881.1"/>
    </source>
</evidence>
<dbReference type="AlphaFoldDB" id="A0A7W6EP13"/>
<feature type="transmembrane region" description="Helical" evidence="1">
    <location>
        <begin position="124"/>
        <end position="152"/>
    </location>
</feature>
<feature type="transmembrane region" description="Helical" evidence="1">
    <location>
        <begin position="44"/>
        <end position="62"/>
    </location>
</feature>
<gene>
    <name evidence="2" type="ORF">FHS57_000863</name>
</gene>